<accession>A0A0T6BCD4</accession>
<dbReference type="EMBL" id="LJIG01001981">
    <property type="protein sequence ID" value="KRT84959.1"/>
    <property type="molecule type" value="Genomic_DNA"/>
</dbReference>
<feature type="region of interest" description="Disordered" evidence="1">
    <location>
        <begin position="89"/>
        <end position="127"/>
    </location>
</feature>
<keyword evidence="3" id="KW-1185">Reference proteome</keyword>
<reference evidence="2 3" key="1">
    <citation type="submission" date="2015-09" db="EMBL/GenBank/DDBJ databases">
        <title>Draft genome of the scarab beetle Oryctes borbonicus.</title>
        <authorList>
            <person name="Meyer J.M."/>
            <person name="Markov G.V."/>
            <person name="Baskaran P."/>
            <person name="Herrmann M."/>
            <person name="Sommer R.J."/>
            <person name="Roedelsperger C."/>
        </authorList>
    </citation>
    <scope>NUCLEOTIDE SEQUENCE [LARGE SCALE GENOMIC DNA]</scope>
    <source>
        <strain evidence="2">OB123</strain>
        <tissue evidence="2">Whole animal</tissue>
    </source>
</reference>
<comment type="caution">
    <text evidence="2">The sequence shown here is derived from an EMBL/GenBank/DDBJ whole genome shotgun (WGS) entry which is preliminary data.</text>
</comment>
<dbReference type="AlphaFoldDB" id="A0A0T6BCD4"/>
<sequence length="281" mass="31921">MYDFPRSHQVEAESTQNSVIKRHCYNNAAPAMCQDGQVFKYDMSPQAGTSNQQVFVYDTDDMSDVPPSPSSQNSSLYCNLPSPLLPDTQLIPPPVVNRGLKPKRKLSDTLSISSNPEPSSPRLAPSVDRKLKPTTTVLPVNVDLCFFYEKNRIFILQKLSRMQSPHVEPQGNLRKMFNVDTDTIYNMRAAPSPLPTILRRSHDSLVSDNEQFYLFSTTDSLQNYHKLEYLDLDLDNKTSQFSSSKTSQPLRSPGANTVYKKVDFMKTEAFNITRNNLEKER</sequence>
<feature type="non-terminal residue" evidence="2">
    <location>
        <position position="281"/>
    </location>
</feature>
<proteinExistence type="predicted"/>
<organism evidence="2 3">
    <name type="scientific">Oryctes borbonicus</name>
    <dbReference type="NCBI Taxonomy" id="1629725"/>
    <lineage>
        <taxon>Eukaryota</taxon>
        <taxon>Metazoa</taxon>
        <taxon>Ecdysozoa</taxon>
        <taxon>Arthropoda</taxon>
        <taxon>Hexapoda</taxon>
        <taxon>Insecta</taxon>
        <taxon>Pterygota</taxon>
        <taxon>Neoptera</taxon>
        <taxon>Endopterygota</taxon>
        <taxon>Coleoptera</taxon>
        <taxon>Polyphaga</taxon>
        <taxon>Scarabaeiformia</taxon>
        <taxon>Scarabaeidae</taxon>
        <taxon>Dynastinae</taxon>
        <taxon>Oryctes</taxon>
    </lineage>
</organism>
<evidence type="ECO:0000256" key="1">
    <source>
        <dbReference type="SAM" id="MobiDB-lite"/>
    </source>
</evidence>
<dbReference type="Proteomes" id="UP000051574">
    <property type="component" value="Unassembled WGS sequence"/>
</dbReference>
<gene>
    <name evidence="2" type="ORF">AMK59_2789</name>
</gene>
<evidence type="ECO:0000313" key="3">
    <source>
        <dbReference type="Proteomes" id="UP000051574"/>
    </source>
</evidence>
<dbReference type="OrthoDB" id="67516at2759"/>
<evidence type="ECO:0000313" key="2">
    <source>
        <dbReference type="EMBL" id="KRT84959.1"/>
    </source>
</evidence>
<protein>
    <submittedName>
        <fullName evidence="2">Uncharacterized protein</fullName>
    </submittedName>
</protein>
<name>A0A0T6BCD4_9SCAR</name>
<feature type="compositionally biased region" description="Polar residues" evidence="1">
    <location>
        <begin position="108"/>
        <end position="117"/>
    </location>
</feature>